<dbReference type="GeneID" id="3546157"/>
<comment type="caution">
    <text evidence="2">The sequence shown here is derived from an EMBL/GenBank/DDBJ whole genome shotgun (WGS) entry which is preliminary data.</text>
</comment>
<dbReference type="InParanoid" id="Q4DJN6"/>
<name>Q4DJN6_TRYCC</name>
<evidence type="ECO:0000256" key="1">
    <source>
        <dbReference type="SAM" id="MobiDB-lite"/>
    </source>
</evidence>
<reference evidence="2 3" key="1">
    <citation type="journal article" date="2005" name="Science">
        <title>The genome sequence of Trypanosoma cruzi, etiologic agent of Chagas disease.</title>
        <authorList>
            <person name="El-Sayed N.M."/>
            <person name="Myler P.J."/>
            <person name="Bartholomeu D.C."/>
            <person name="Nilsson D."/>
            <person name="Aggarwal G."/>
            <person name="Tran A.N."/>
            <person name="Ghedin E."/>
            <person name="Worthey E.A."/>
            <person name="Delcher A.L."/>
            <person name="Blandin G."/>
            <person name="Westenberger S.J."/>
            <person name="Caler E."/>
            <person name="Cerqueira G.C."/>
            <person name="Branche C."/>
            <person name="Haas B."/>
            <person name="Anupama A."/>
            <person name="Arner E."/>
            <person name="Aslund L."/>
            <person name="Attipoe P."/>
            <person name="Bontempi E."/>
            <person name="Bringaud F."/>
            <person name="Burton P."/>
            <person name="Cadag E."/>
            <person name="Campbell D.A."/>
            <person name="Carrington M."/>
            <person name="Crabtree J."/>
            <person name="Darban H."/>
            <person name="da Silveira J.F."/>
            <person name="de Jong P."/>
            <person name="Edwards K."/>
            <person name="Englund P.T."/>
            <person name="Fazelina G."/>
            <person name="Feldblyum T."/>
            <person name="Ferella M."/>
            <person name="Frasch A.C."/>
            <person name="Gull K."/>
            <person name="Horn D."/>
            <person name="Hou L."/>
            <person name="Huang Y."/>
            <person name="Kindlund E."/>
            <person name="Klingbeil M."/>
            <person name="Kluge S."/>
            <person name="Koo H."/>
            <person name="Lacerda D."/>
            <person name="Levin M.J."/>
            <person name="Lorenzi H."/>
            <person name="Louie T."/>
            <person name="Machado C.R."/>
            <person name="McCulloch R."/>
            <person name="McKenna A."/>
            <person name="Mizuno Y."/>
            <person name="Mottram J.C."/>
            <person name="Nelson S."/>
            <person name="Ochaya S."/>
            <person name="Osoegawa K."/>
            <person name="Pai G."/>
            <person name="Parsons M."/>
            <person name="Pentony M."/>
            <person name="Pettersson U."/>
            <person name="Pop M."/>
            <person name="Ramirez J.L."/>
            <person name="Rinta J."/>
            <person name="Robertson L."/>
            <person name="Salzberg S.L."/>
            <person name="Sanchez D.O."/>
            <person name="Seyler A."/>
            <person name="Sharma R."/>
            <person name="Shetty J."/>
            <person name="Simpson A.J."/>
            <person name="Sisk E."/>
            <person name="Tammi M.T."/>
            <person name="Tarleton R."/>
            <person name="Teixeira S."/>
            <person name="Van Aken S."/>
            <person name="Vogt C."/>
            <person name="Ward P.N."/>
            <person name="Wickstead B."/>
            <person name="Wortman J."/>
            <person name="White O."/>
            <person name="Fraser C.M."/>
            <person name="Stuart K.D."/>
            <person name="Andersson B."/>
        </authorList>
    </citation>
    <scope>NUCLEOTIDE SEQUENCE [LARGE SCALE GENOMIC DNA]</scope>
    <source>
        <strain evidence="2 3">CL Brener</strain>
    </source>
</reference>
<dbReference type="PaxDb" id="353153-Q4DJN6"/>
<dbReference type="AlphaFoldDB" id="Q4DJN6"/>
<accession>Q4DJN6</accession>
<dbReference type="KEGG" id="tcr:508891.50"/>
<evidence type="ECO:0000313" key="2">
    <source>
        <dbReference type="EMBL" id="EAN92739.1"/>
    </source>
</evidence>
<organism evidence="2 3">
    <name type="scientific">Trypanosoma cruzi (strain CL Brener)</name>
    <dbReference type="NCBI Taxonomy" id="353153"/>
    <lineage>
        <taxon>Eukaryota</taxon>
        <taxon>Discoba</taxon>
        <taxon>Euglenozoa</taxon>
        <taxon>Kinetoplastea</taxon>
        <taxon>Metakinetoplastina</taxon>
        <taxon>Trypanosomatida</taxon>
        <taxon>Trypanosomatidae</taxon>
        <taxon>Trypanosoma</taxon>
        <taxon>Schizotrypanum</taxon>
    </lineage>
</organism>
<keyword evidence="3" id="KW-1185">Reference proteome</keyword>
<evidence type="ECO:0000313" key="3">
    <source>
        <dbReference type="Proteomes" id="UP000002296"/>
    </source>
</evidence>
<sequence>MSMRVGRCVNVYLALHPCVSGTSGELMNSTSLADERTPEEGSGRVAHSSRMPCLILPSSIQVKGSGTHILFHNGCIDHRSIATTLGDAAWNELRRSGNFWFISCVPPHFSKEGESRALGELGSVEASMLEWLSVRVLQVVSSPLRVSVMQWMEGGGNALRGADADEPPWRYSKQSEGEFADVETLIEFVKGSLTENSEKAATFCFHLVRITFFDPEYAGNCEIVMAGVGASFEALSASASRSLVAVRAWFANLASVCTENSQRQRHNNRFFFDLDARASEILPEEIVRFLLARLSHFNSEGEEDGHVNLQPTKRVVYAVLEVDVGALLQGEKGLYADDGASASLLRYLSFWSSLGAFVLKDYDDDDGGNADGHDHGAEKEISGENHCAGTGRIADDSLLDAKARLQKFLIDPLIFSRLTEGWCGREAIGETVFSKGRILAALEQSHRVSNVARQKGLQRRLRRCLSSATHPSKSVSDVLGFFSAENEAVMWCQRLEWQYYIMLGDFFETGESPSRSLLSPKQQKQQQQQQQQHEVLLQFPEGEKTLDNQWKLKPFLHEGSHKEAEGSWSEDMTGVKSRVSSCACDGLDSPRTFCSSRGAVPQSLLVPPQDLFYRLSEAEVVRRLLIKLSAAESMESILFCVAFQLQRSHVQEMHLCNGLLHAKKEADCARQISSPVKRCEVPIYLDLLREYTRGIEDIFLPLLVESVGEKLGCFLELFAAAREKENKTGRTIFPSIDFVDAAVQTIMPPNERHSGVMDGNTSGWEPCIPLRDEESNQQLLGEVTLSTESAYAPERKSSLLRRRLSEDGDLPNMDENTANALYSPTVEGTVAELHGDGKTILGDESQLPMPEGECVEPPSVDCGRLKEDVKSEVSLRHVRRLCRAKARGSVQNLVYRRLLTTGCIKNVVNQRSESNGTLPALSFSEIMEEKLRWCESEDLDEYRKLLAYSIYVVGTAGCGKSSFISSFLHEVSLIACSPAVEPHTMAIRRTSTIVEVPFPTYSLPLGGHSKISPSNMRQWMTAVGDSRVEPSRVGVNFVEVPTPFLFVASTGNVKLPSRGVVYYILYRVQDDWNSMQEAIWQQVQTIQHAVTMPSLHVLNALGGDNDSVGDPRVGLPYLPVVLVGTYRDSTVDLVSVEQPAAAQNQLDRLGLWFEERVGQQRESTEGQLPRPVIIDSCLTNTSNYLFISENFSNNTAFQTLLYRTLRFLYHTAPLSPLHVLARWLPRSFFIPLEPHVEGVEEHEVTEIKAVDMHYMIHGTLEGFWEFQRRRRDFAASMQQQEENEDGEANRISHSVPFSPHRLRLWWSSSSEGLLSLFTALQRLRQFVSCCFDEQSFDNAVLYHLGFVHPDDPDEMDGDDEKERCLRGRDVFLEALLEECRLRGALFFLPCTLPHSPEESGRGSDPRVFNKPPSFSATPNQQLRMVLLGPEWVENIWSQTLAPQMVVYHTIFLLGGSDDVTDDVLSTILFHCEKQLGVTFTAAHFTAVWPQLYPNLSKDSVESKTHNIDKISECLYQYLTRGCVSSELLQFLWRPPYNILATNEMGAVMALIASGLARRETREEHEETKGDRYGLTGLHLPCAPLTPGNLAYACRQEV</sequence>
<dbReference type="Proteomes" id="UP000002296">
    <property type="component" value="Unassembled WGS sequence"/>
</dbReference>
<proteinExistence type="predicted"/>
<protein>
    <submittedName>
        <fullName evidence="2">Uncharacterized protein</fullName>
    </submittedName>
</protein>
<feature type="region of interest" description="Disordered" evidence="1">
    <location>
        <begin position="513"/>
        <end position="533"/>
    </location>
</feature>
<feature type="compositionally biased region" description="Low complexity" evidence="1">
    <location>
        <begin position="521"/>
        <end position="532"/>
    </location>
</feature>
<dbReference type="RefSeq" id="XP_814590.1">
    <property type="nucleotide sequence ID" value="XM_809497.1"/>
</dbReference>
<dbReference type="EMBL" id="AAHK01000407">
    <property type="protein sequence ID" value="EAN92739.1"/>
    <property type="molecule type" value="Genomic_DNA"/>
</dbReference>
<gene>
    <name evidence="2" type="ORF">Tc00.1047053508891.50</name>
</gene>